<sequence length="422" mass="45674">MNVEIETEDFYEILGVERDASKIDIKKAYHKAALSSHPDKVPHHERDTAEVRFKAVSRAYEILSDDQNRHLYDAHGPGAFTPGGGPPPGFGGETNLEDILEQMFGMGGMGGMPGGRSAPQAPRKGPPEEQEYEVTLENLYTGKTTKFQATKKVICTGCKGSGGKERAKAHECSTCAGKGEVLAIRYTPMGAMQTRIECSICNGKGKMFKEKDRCKRCRGAGVTDARKVLELYIPRGSRSGDKIVLKGEADQTPGREPGDIIFELVEAAHPLFKRQGADLAAPINISLVEALGGFKRVVLLHLDGRGIELNVPRGTVIRPGQVLKVTGEGMPVKKSDARGDLYLLIKVEFPEDGWVATDELVAGLAKSVPNTTKKLEADDVEEVDFEEGDLDEFGEGGGEGGRHAHDSDDEDDDDGVPQCAQQ</sequence>
<evidence type="ECO:0000313" key="10">
    <source>
        <dbReference type="EMBL" id="KAF2397635.1"/>
    </source>
</evidence>
<dbReference type="SUPFAM" id="SSF46565">
    <property type="entry name" value="Chaperone J-domain"/>
    <property type="match status" value="1"/>
</dbReference>
<dbReference type="SUPFAM" id="SSF57938">
    <property type="entry name" value="DnaJ/Hsp40 cysteine-rich domain"/>
    <property type="match status" value="1"/>
</dbReference>
<keyword evidence="3 6" id="KW-0863">Zinc-finger</keyword>
<dbReference type="PRINTS" id="PR00625">
    <property type="entry name" value="JDOMAIN"/>
</dbReference>
<dbReference type="SMART" id="SM00271">
    <property type="entry name" value="DnaJ"/>
    <property type="match status" value="1"/>
</dbReference>
<gene>
    <name evidence="10" type="ORF">EJ06DRAFT_497852</name>
</gene>
<feature type="region of interest" description="Disordered" evidence="7">
    <location>
        <begin position="375"/>
        <end position="422"/>
    </location>
</feature>
<dbReference type="GO" id="GO:0008270">
    <property type="term" value="F:zinc ion binding"/>
    <property type="evidence" value="ECO:0007669"/>
    <property type="project" value="UniProtKB-KW"/>
</dbReference>
<evidence type="ECO:0000259" key="8">
    <source>
        <dbReference type="PROSITE" id="PS50076"/>
    </source>
</evidence>
<dbReference type="PROSITE" id="PS51188">
    <property type="entry name" value="ZF_CR"/>
    <property type="match status" value="1"/>
</dbReference>
<dbReference type="GO" id="GO:0006457">
    <property type="term" value="P:protein folding"/>
    <property type="evidence" value="ECO:0007669"/>
    <property type="project" value="InterPro"/>
</dbReference>
<evidence type="ECO:0000256" key="1">
    <source>
        <dbReference type="ARBA" id="ARBA00022723"/>
    </source>
</evidence>
<dbReference type="InterPro" id="IPR036869">
    <property type="entry name" value="J_dom_sf"/>
</dbReference>
<keyword evidence="1 6" id="KW-0479">Metal-binding</keyword>
<dbReference type="AlphaFoldDB" id="A0A6G1HPF7"/>
<dbReference type="InterPro" id="IPR018253">
    <property type="entry name" value="DnaJ_domain_CS"/>
</dbReference>
<feature type="zinc finger region" description="CR-type" evidence="6">
    <location>
        <begin position="142"/>
        <end position="226"/>
    </location>
</feature>
<dbReference type="CDD" id="cd06257">
    <property type="entry name" value="DnaJ"/>
    <property type="match status" value="1"/>
</dbReference>
<evidence type="ECO:0000256" key="7">
    <source>
        <dbReference type="SAM" id="MobiDB-lite"/>
    </source>
</evidence>
<dbReference type="PROSITE" id="PS50076">
    <property type="entry name" value="DNAJ_2"/>
    <property type="match status" value="1"/>
</dbReference>
<evidence type="ECO:0000259" key="9">
    <source>
        <dbReference type="PROSITE" id="PS51188"/>
    </source>
</evidence>
<dbReference type="InterPro" id="IPR002939">
    <property type="entry name" value="DnaJ_C"/>
</dbReference>
<evidence type="ECO:0000313" key="11">
    <source>
        <dbReference type="Proteomes" id="UP000799640"/>
    </source>
</evidence>
<reference evidence="10" key="1">
    <citation type="journal article" date="2020" name="Stud. Mycol.">
        <title>101 Dothideomycetes genomes: a test case for predicting lifestyles and emergence of pathogens.</title>
        <authorList>
            <person name="Haridas S."/>
            <person name="Albert R."/>
            <person name="Binder M."/>
            <person name="Bloem J."/>
            <person name="Labutti K."/>
            <person name="Salamov A."/>
            <person name="Andreopoulos B."/>
            <person name="Baker S."/>
            <person name="Barry K."/>
            <person name="Bills G."/>
            <person name="Bluhm B."/>
            <person name="Cannon C."/>
            <person name="Castanera R."/>
            <person name="Culley D."/>
            <person name="Daum C."/>
            <person name="Ezra D."/>
            <person name="Gonzalez J."/>
            <person name="Henrissat B."/>
            <person name="Kuo A."/>
            <person name="Liang C."/>
            <person name="Lipzen A."/>
            <person name="Lutzoni F."/>
            <person name="Magnuson J."/>
            <person name="Mondo S."/>
            <person name="Nolan M."/>
            <person name="Ohm R."/>
            <person name="Pangilinan J."/>
            <person name="Park H.-J."/>
            <person name="Ramirez L."/>
            <person name="Alfaro M."/>
            <person name="Sun H."/>
            <person name="Tritt A."/>
            <person name="Yoshinaga Y."/>
            <person name="Zwiers L.-H."/>
            <person name="Turgeon B."/>
            <person name="Goodwin S."/>
            <person name="Spatafora J."/>
            <person name="Crous P."/>
            <person name="Grigoriev I."/>
        </authorList>
    </citation>
    <scope>NUCLEOTIDE SEQUENCE</scope>
    <source>
        <strain evidence="10">CBS 262.69</strain>
    </source>
</reference>
<dbReference type="EMBL" id="ML996702">
    <property type="protein sequence ID" value="KAF2397635.1"/>
    <property type="molecule type" value="Genomic_DNA"/>
</dbReference>
<evidence type="ECO:0000256" key="2">
    <source>
        <dbReference type="ARBA" id="ARBA00022737"/>
    </source>
</evidence>
<dbReference type="InterPro" id="IPR001623">
    <property type="entry name" value="DnaJ_domain"/>
</dbReference>
<evidence type="ECO:0000256" key="5">
    <source>
        <dbReference type="ARBA" id="ARBA00023186"/>
    </source>
</evidence>
<accession>A0A6G1HPF7</accession>
<dbReference type="Pfam" id="PF00226">
    <property type="entry name" value="DnaJ"/>
    <property type="match status" value="1"/>
</dbReference>
<dbReference type="GO" id="GO:0005524">
    <property type="term" value="F:ATP binding"/>
    <property type="evidence" value="ECO:0007669"/>
    <property type="project" value="InterPro"/>
</dbReference>
<feature type="compositionally biased region" description="Acidic residues" evidence="7">
    <location>
        <begin position="378"/>
        <end position="394"/>
    </location>
</feature>
<dbReference type="Gene3D" id="2.10.230.10">
    <property type="entry name" value="Heat shock protein DnaJ, cysteine-rich domain"/>
    <property type="match status" value="1"/>
</dbReference>
<evidence type="ECO:0000256" key="6">
    <source>
        <dbReference type="PROSITE-ProRule" id="PRU00546"/>
    </source>
</evidence>
<organism evidence="10 11">
    <name type="scientific">Trichodelitschia bisporula</name>
    <dbReference type="NCBI Taxonomy" id="703511"/>
    <lineage>
        <taxon>Eukaryota</taxon>
        <taxon>Fungi</taxon>
        <taxon>Dikarya</taxon>
        <taxon>Ascomycota</taxon>
        <taxon>Pezizomycotina</taxon>
        <taxon>Dothideomycetes</taxon>
        <taxon>Dothideomycetes incertae sedis</taxon>
        <taxon>Phaeotrichales</taxon>
        <taxon>Phaeotrichaceae</taxon>
        <taxon>Trichodelitschia</taxon>
    </lineage>
</organism>
<dbReference type="GO" id="GO:0009408">
    <property type="term" value="P:response to heat"/>
    <property type="evidence" value="ECO:0007669"/>
    <property type="project" value="InterPro"/>
</dbReference>
<dbReference type="InterPro" id="IPR036410">
    <property type="entry name" value="HSP_DnaJ_Cys-rich_dom_sf"/>
</dbReference>
<dbReference type="InterPro" id="IPR012724">
    <property type="entry name" value="DnaJ"/>
</dbReference>
<dbReference type="InterPro" id="IPR044713">
    <property type="entry name" value="DNJA1/2-like"/>
</dbReference>
<feature type="domain" description="CR-type" evidence="9">
    <location>
        <begin position="142"/>
        <end position="226"/>
    </location>
</feature>
<feature type="domain" description="J" evidence="8">
    <location>
        <begin position="9"/>
        <end position="76"/>
    </location>
</feature>
<evidence type="ECO:0000256" key="3">
    <source>
        <dbReference type="ARBA" id="ARBA00022771"/>
    </source>
</evidence>
<dbReference type="SUPFAM" id="SSF49493">
    <property type="entry name" value="HSP40/DnaJ peptide-binding domain"/>
    <property type="match status" value="2"/>
</dbReference>
<dbReference type="GO" id="GO:0030544">
    <property type="term" value="F:Hsp70 protein binding"/>
    <property type="evidence" value="ECO:0007669"/>
    <property type="project" value="InterPro"/>
</dbReference>
<dbReference type="InterPro" id="IPR001305">
    <property type="entry name" value="HSP_DnaJ_Cys-rich_dom"/>
</dbReference>
<dbReference type="FunFam" id="2.60.260.20:FF:000013">
    <property type="entry name" value="DnaJ subfamily B member 11"/>
    <property type="match status" value="1"/>
</dbReference>
<dbReference type="Gene3D" id="1.10.287.110">
    <property type="entry name" value="DnaJ domain"/>
    <property type="match status" value="1"/>
</dbReference>
<name>A0A6G1HPF7_9PEZI</name>
<dbReference type="CDD" id="cd10719">
    <property type="entry name" value="DnaJ_zf"/>
    <property type="match status" value="1"/>
</dbReference>
<proteinExistence type="inferred from homology"/>
<keyword evidence="4 6" id="KW-0862">Zinc</keyword>
<dbReference type="PANTHER" id="PTHR43888">
    <property type="entry name" value="DNAJ-LIKE-2, ISOFORM A-RELATED"/>
    <property type="match status" value="1"/>
</dbReference>
<evidence type="ECO:0000256" key="4">
    <source>
        <dbReference type="ARBA" id="ARBA00022833"/>
    </source>
</evidence>
<protein>
    <submittedName>
        <fullName evidence="10">DnaJ-domain-containing protein</fullName>
    </submittedName>
</protein>
<keyword evidence="5" id="KW-0143">Chaperone</keyword>
<dbReference type="InterPro" id="IPR008971">
    <property type="entry name" value="HSP40/DnaJ_pept-bd"/>
</dbReference>
<dbReference type="GO" id="GO:0051082">
    <property type="term" value="F:unfolded protein binding"/>
    <property type="evidence" value="ECO:0007669"/>
    <property type="project" value="InterPro"/>
</dbReference>
<dbReference type="Proteomes" id="UP000799640">
    <property type="component" value="Unassembled WGS sequence"/>
</dbReference>
<dbReference type="Pfam" id="PF00684">
    <property type="entry name" value="DnaJ_CXXCXGXG"/>
    <property type="match status" value="1"/>
</dbReference>
<dbReference type="Pfam" id="PF01556">
    <property type="entry name" value="DnaJ_C"/>
    <property type="match status" value="1"/>
</dbReference>
<keyword evidence="2" id="KW-0677">Repeat</keyword>
<dbReference type="OrthoDB" id="550424at2759"/>
<dbReference type="Gene3D" id="2.60.260.20">
    <property type="entry name" value="Urease metallochaperone UreE, N-terminal domain"/>
    <property type="match status" value="2"/>
</dbReference>
<dbReference type="HAMAP" id="MF_01152">
    <property type="entry name" value="DnaJ"/>
    <property type="match status" value="1"/>
</dbReference>
<dbReference type="PROSITE" id="PS00636">
    <property type="entry name" value="DNAJ_1"/>
    <property type="match status" value="1"/>
</dbReference>
<dbReference type="CDD" id="cd10747">
    <property type="entry name" value="DnaJ_C"/>
    <property type="match status" value="1"/>
</dbReference>
<keyword evidence="11" id="KW-1185">Reference proteome</keyword>
<dbReference type="FunFam" id="2.10.230.10:FF:000001">
    <property type="entry name" value="DnaJ subfamily A member 2"/>
    <property type="match status" value="1"/>
</dbReference>